<evidence type="ECO:0000256" key="1">
    <source>
        <dbReference type="SAM" id="MobiDB-lite"/>
    </source>
</evidence>
<dbReference type="AlphaFoldDB" id="S8B6R4"/>
<accession>S8B6R4</accession>
<organism evidence="2 3">
    <name type="scientific">Penicillium oxalicum (strain 114-2 / CGMCC 5302)</name>
    <name type="common">Penicillium decumbens</name>
    <dbReference type="NCBI Taxonomy" id="933388"/>
    <lineage>
        <taxon>Eukaryota</taxon>
        <taxon>Fungi</taxon>
        <taxon>Dikarya</taxon>
        <taxon>Ascomycota</taxon>
        <taxon>Pezizomycotina</taxon>
        <taxon>Eurotiomycetes</taxon>
        <taxon>Eurotiomycetidae</taxon>
        <taxon>Eurotiales</taxon>
        <taxon>Aspergillaceae</taxon>
        <taxon>Penicillium</taxon>
    </lineage>
</organism>
<evidence type="ECO:0000313" key="2">
    <source>
        <dbReference type="EMBL" id="EPS30352.1"/>
    </source>
</evidence>
<evidence type="ECO:0000313" key="3">
    <source>
        <dbReference type="Proteomes" id="UP000019376"/>
    </source>
</evidence>
<proteinExistence type="predicted"/>
<feature type="region of interest" description="Disordered" evidence="1">
    <location>
        <begin position="21"/>
        <end position="49"/>
    </location>
</feature>
<dbReference type="HOGENOM" id="CLU_2606772_0_0_1"/>
<gene>
    <name evidence="2" type="ORF">PDE_05303</name>
</gene>
<dbReference type="Proteomes" id="UP000019376">
    <property type="component" value="Unassembled WGS sequence"/>
</dbReference>
<name>S8B6R4_PENO1</name>
<keyword evidence="3" id="KW-1185">Reference proteome</keyword>
<protein>
    <submittedName>
        <fullName evidence="2">Uncharacterized protein</fullName>
    </submittedName>
</protein>
<dbReference type="EMBL" id="KB644412">
    <property type="protein sequence ID" value="EPS30352.1"/>
    <property type="molecule type" value="Genomic_DNA"/>
</dbReference>
<reference evidence="2 3" key="1">
    <citation type="journal article" date="2013" name="PLoS ONE">
        <title>Genomic and secretomic analyses reveal unique features of the lignocellulolytic enzyme system of Penicillium decumbens.</title>
        <authorList>
            <person name="Liu G."/>
            <person name="Zhang L."/>
            <person name="Wei X."/>
            <person name="Zou G."/>
            <person name="Qin Y."/>
            <person name="Ma L."/>
            <person name="Li J."/>
            <person name="Zheng H."/>
            <person name="Wang S."/>
            <person name="Wang C."/>
            <person name="Xun L."/>
            <person name="Zhao G.-P."/>
            <person name="Zhou Z."/>
            <person name="Qu Y."/>
        </authorList>
    </citation>
    <scope>NUCLEOTIDE SEQUENCE [LARGE SCALE GENOMIC DNA]</scope>
    <source>
        <strain evidence="3">114-2 / CGMCC 5302</strain>
    </source>
</reference>
<sequence>MAWALGWGTVARYDDGPLHSPRDAKVRPGSGEIPFSRRKGSGLEPGWRGTHHSARILALTAAGQTGRRMRNFRLTSSAP</sequence>